<comment type="caution">
    <text evidence="1">The sequence shown here is derived from an EMBL/GenBank/DDBJ whole genome shotgun (WGS) entry which is preliminary data.</text>
</comment>
<reference evidence="1 2" key="1">
    <citation type="submission" date="2018-04" db="EMBL/GenBank/DDBJ databases">
        <title>The genome of golden apple snail Pomacea canaliculata provides insight into stress tolerance and invasive adaptation.</title>
        <authorList>
            <person name="Liu C."/>
            <person name="Liu B."/>
            <person name="Ren Y."/>
            <person name="Zhang Y."/>
            <person name="Wang H."/>
            <person name="Li S."/>
            <person name="Jiang F."/>
            <person name="Yin L."/>
            <person name="Zhang G."/>
            <person name="Qian W."/>
            <person name="Fan W."/>
        </authorList>
    </citation>
    <scope>NUCLEOTIDE SEQUENCE [LARGE SCALE GENOMIC DNA]</scope>
    <source>
        <strain evidence="1">SZHN2017</strain>
        <tissue evidence="1">Muscle</tissue>
    </source>
</reference>
<proteinExistence type="predicted"/>
<dbReference type="AlphaFoldDB" id="A0A2T7NTX2"/>
<name>A0A2T7NTX2_POMCA</name>
<protein>
    <submittedName>
        <fullName evidence="1">Uncharacterized protein</fullName>
    </submittedName>
</protein>
<accession>A0A2T7NTX2</accession>
<gene>
    <name evidence="1" type="ORF">C0Q70_15096</name>
</gene>
<keyword evidence="2" id="KW-1185">Reference proteome</keyword>
<sequence length="89" mass="9908">MFTVCSFQTHAVADDRVRGACRSICSPHEPAARSVTSRLVVRRSSHTQQQTSFFGAKTNLQTGRDCKTGITLVQERELSRLRRGVRGCV</sequence>
<dbReference type="EMBL" id="PZQS01000009">
    <property type="protein sequence ID" value="PVD24612.1"/>
    <property type="molecule type" value="Genomic_DNA"/>
</dbReference>
<evidence type="ECO:0000313" key="2">
    <source>
        <dbReference type="Proteomes" id="UP000245119"/>
    </source>
</evidence>
<dbReference type="Proteomes" id="UP000245119">
    <property type="component" value="Linkage Group LG9"/>
</dbReference>
<evidence type="ECO:0000313" key="1">
    <source>
        <dbReference type="EMBL" id="PVD24612.1"/>
    </source>
</evidence>
<organism evidence="1 2">
    <name type="scientific">Pomacea canaliculata</name>
    <name type="common">Golden apple snail</name>
    <dbReference type="NCBI Taxonomy" id="400727"/>
    <lineage>
        <taxon>Eukaryota</taxon>
        <taxon>Metazoa</taxon>
        <taxon>Spiralia</taxon>
        <taxon>Lophotrochozoa</taxon>
        <taxon>Mollusca</taxon>
        <taxon>Gastropoda</taxon>
        <taxon>Caenogastropoda</taxon>
        <taxon>Architaenioglossa</taxon>
        <taxon>Ampullarioidea</taxon>
        <taxon>Ampullariidae</taxon>
        <taxon>Pomacea</taxon>
    </lineage>
</organism>